<proteinExistence type="predicted"/>
<dbReference type="InterPro" id="IPR018958">
    <property type="entry name" value="Knr4/Smi1-like_dom"/>
</dbReference>
<dbReference type="InterPro" id="IPR037883">
    <property type="entry name" value="Knr4/Smi1-like_sf"/>
</dbReference>
<sequence length="148" mass="17484">MRFTINCGLILSREFMAFPIDVKYIIETEEHLGVEFPYEFKQKMINQNGGELITEDYDWQLYPFFDKSDKKRISRTCNHIILETKQAKEWHNFPENAVAIATNGCGDYLILLPLEKDAKQLSEKIYSWFHEKGEIKEVTKNITELIEE</sequence>
<dbReference type="EMBL" id="FRBY01000001">
    <property type="protein sequence ID" value="SHL44748.1"/>
    <property type="molecule type" value="Genomic_DNA"/>
</dbReference>
<reference evidence="3" key="1">
    <citation type="submission" date="2016-11" db="EMBL/GenBank/DDBJ databases">
        <authorList>
            <person name="Varghese N."/>
            <person name="Submissions S."/>
        </authorList>
    </citation>
    <scope>NUCLEOTIDE SEQUENCE [LARGE SCALE GENOMIC DNA]</scope>
    <source>
        <strain evidence="3">DSM 1811</strain>
    </source>
</reference>
<dbReference type="Pfam" id="PF09346">
    <property type="entry name" value="SMI1_KNR4"/>
    <property type="match status" value="1"/>
</dbReference>
<dbReference type="Proteomes" id="UP000184121">
    <property type="component" value="Unassembled WGS sequence"/>
</dbReference>
<accession>A0A1M7AQ10</accession>
<feature type="domain" description="Knr4/Smi1-like" evidence="1">
    <location>
        <begin position="19"/>
        <end position="147"/>
    </location>
</feature>
<evidence type="ECO:0000313" key="3">
    <source>
        <dbReference type="Proteomes" id="UP000184121"/>
    </source>
</evidence>
<protein>
    <submittedName>
        <fullName evidence="2">SMI1 / KNR4 family (SUKH-1)</fullName>
    </submittedName>
</protein>
<keyword evidence="3" id="KW-1185">Reference proteome</keyword>
<dbReference type="SUPFAM" id="SSF160631">
    <property type="entry name" value="SMI1/KNR4-like"/>
    <property type="match status" value="1"/>
</dbReference>
<dbReference type="Gene3D" id="3.40.1580.10">
    <property type="entry name" value="SMI1/KNR4-like"/>
    <property type="match status" value="1"/>
</dbReference>
<evidence type="ECO:0000259" key="1">
    <source>
        <dbReference type="Pfam" id="PF09346"/>
    </source>
</evidence>
<dbReference type="AlphaFoldDB" id="A0A1M7AQ10"/>
<name>A0A1M7AQ10_9FLAO</name>
<organism evidence="2 3">
    <name type="scientific">Flavobacterium saccharophilum</name>
    <dbReference type="NCBI Taxonomy" id="29534"/>
    <lineage>
        <taxon>Bacteria</taxon>
        <taxon>Pseudomonadati</taxon>
        <taxon>Bacteroidota</taxon>
        <taxon>Flavobacteriia</taxon>
        <taxon>Flavobacteriales</taxon>
        <taxon>Flavobacteriaceae</taxon>
        <taxon>Flavobacterium</taxon>
    </lineage>
</organism>
<evidence type="ECO:0000313" key="2">
    <source>
        <dbReference type="EMBL" id="SHL44748.1"/>
    </source>
</evidence>
<gene>
    <name evidence="2" type="ORF">SAMN05444366_0760</name>
</gene>